<dbReference type="RefSeq" id="WP_059400338.1">
    <property type="nucleotide sequence ID" value="NZ_FONX01000006.1"/>
</dbReference>
<evidence type="ECO:0000313" key="3">
    <source>
        <dbReference type="Proteomes" id="UP000199119"/>
    </source>
</evidence>
<accession>A0A1I2E090</accession>
<protein>
    <submittedName>
        <fullName evidence="2">Lipid A 3-O-deacylase</fullName>
    </submittedName>
</protein>
<name>A0A1I2E090_9BURK</name>
<evidence type="ECO:0000256" key="1">
    <source>
        <dbReference type="SAM" id="SignalP"/>
    </source>
</evidence>
<keyword evidence="3" id="KW-1185">Reference proteome</keyword>
<keyword evidence="1" id="KW-0732">Signal</keyword>
<dbReference type="Gene3D" id="2.40.160.20">
    <property type="match status" value="1"/>
</dbReference>
<feature type="chain" id="PRO_5011594919" evidence="1">
    <location>
        <begin position="28"/>
        <end position="193"/>
    </location>
</feature>
<gene>
    <name evidence="2" type="ORF">SAMN04489711_106127</name>
</gene>
<dbReference type="AlphaFoldDB" id="A0A1I2E090"/>
<proteinExistence type="predicted"/>
<evidence type="ECO:0000313" key="2">
    <source>
        <dbReference type="EMBL" id="SFE85998.1"/>
    </source>
</evidence>
<organism evidence="2 3">
    <name type="scientific">Paracidovorax wautersii</name>
    <dbReference type="NCBI Taxonomy" id="1177982"/>
    <lineage>
        <taxon>Bacteria</taxon>
        <taxon>Pseudomonadati</taxon>
        <taxon>Pseudomonadota</taxon>
        <taxon>Betaproteobacteria</taxon>
        <taxon>Burkholderiales</taxon>
        <taxon>Comamonadaceae</taxon>
        <taxon>Paracidovorax</taxon>
    </lineage>
</organism>
<sequence>MAAAAPQRCAAAALALAAWLAPAAAHAQPEGPSSARFYTDMGVTAGSQRTEVASVGLLLPVRAPDWLARNAGPMSLHGDVSLGAWRASRMEGGHRTFAHLAGLLVWRHAIGGVGSGWFMDLGLGAAVFDHVYAAGTERFSTAFQFTEALGLGCRFGRDGAYEVSLRARHVSNASIKKPNPGANLVLLRLSARF</sequence>
<dbReference type="InterPro" id="IPR018550">
    <property type="entry name" value="Lipid-A_deacylase-rel"/>
</dbReference>
<dbReference type="STRING" id="1177982.SAMN04489711_106127"/>
<dbReference type="Pfam" id="PF09411">
    <property type="entry name" value="PagL"/>
    <property type="match status" value="1"/>
</dbReference>
<dbReference type="EMBL" id="FONX01000006">
    <property type="protein sequence ID" value="SFE85998.1"/>
    <property type="molecule type" value="Genomic_DNA"/>
</dbReference>
<dbReference type="Proteomes" id="UP000199119">
    <property type="component" value="Unassembled WGS sequence"/>
</dbReference>
<reference evidence="3" key="1">
    <citation type="submission" date="2016-10" db="EMBL/GenBank/DDBJ databases">
        <authorList>
            <person name="Varghese N."/>
            <person name="Submissions S."/>
        </authorList>
    </citation>
    <scope>NUCLEOTIDE SEQUENCE [LARGE SCALE GENOMIC DNA]</scope>
    <source>
        <strain evidence="3">DSM 27981</strain>
    </source>
</reference>
<feature type="signal peptide" evidence="1">
    <location>
        <begin position="1"/>
        <end position="27"/>
    </location>
</feature>